<dbReference type="STRING" id="1619234.SAMN05421730_101965"/>
<dbReference type="NCBIfam" id="TIGR01554">
    <property type="entry name" value="major_cap_HK97"/>
    <property type="match status" value="1"/>
</dbReference>
<dbReference type="Pfam" id="PF05065">
    <property type="entry name" value="Phage_capsid"/>
    <property type="match status" value="1"/>
</dbReference>
<feature type="domain" description="Phage capsid-like C-terminal" evidence="2">
    <location>
        <begin position="43"/>
        <end position="309"/>
    </location>
</feature>
<accession>A0A1D3TVZ9</accession>
<dbReference type="InterPro" id="IPR024455">
    <property type="entry name" value="Phage_capsid"/>
</dbReference>
<dbReference type="Gene3D" id="3.30.2400.10">
    <property type="entry name" value="Major capsid protein gp5"/>
    <property type="match status" value="1"/>
</dbReference>
<dbReference type="OrthoDB" id="9786516at2"/>
<reference evidence="3 4" key="1">
    <citation type="submission" date="2016-09" db="EMBL/GenBank/DDBJ databases">
        <authorList>
            <person name="Capua I."/>
            <person name="De Benedictis P."/>
            <person name="Joannis T."/>
            <person name="Lombin L.H."/>
            <person name="Cattoli G."/>
        </authorList>
    </citation>
    <scope>NUCLEOTIDE SEQUENCE [LARGE SCALE GENOMIC DNA]</scope>
    <source>
        <strain evidence="3 4">GluBS11</strain>
    </source>
</reference>
<keyword evidence="4" id="KW-1185">Reference proteome</keyword>
<evidence type="ECO:0000256" key="1">
    <source>
        <dbReference type="ARBA" id="ARBA00004328"/>
    </source>
</evidence>
<protein>
    <submittedName>
        <fullName evidence="3">Phage major capsid protein, HK97 family</fullName>
    </submittedName>
</protein>
<dbReference type="InterPro" id="IPR054612">
    <property type="entry name" value="Phage_capsid-like_C"/>
</dbReference>
<proteinExistence type="predicted"/>
<sequence length="316" mass="35662">MIAYTERLPYTGSPEYDKHFWNAMRGNDSSYAELSKGRNIETGTYAMPNTANNKYMAALQKESLFRNIGTLIKAYDFGYRIFAKNSNDLAQWVPESDVIPIYEGIDDFTISTVDSWKLAAFVKMDEAFVRDAGFDIENYLINRFAKNFGRAEDNAFINGTGIQMPTGILDATNGADVGIATAEITYDDVISLYFSVKPEYRRNAVWLMNDETALALRTLKDSAGNYLWRNSDDTILGKRVIISEYMPNTESDSKPIAFGDFSYYWVIGRSPVSVKALSEKFALHDQIGYLAFEFLDGKLIRHEAVKVIQINTEAIG</sequence>
<evidence type="ECO:0000313" key="3">
    <source>
        <dbReference type="EMBL" id="SCP98363.1"/>
    </source>
</evidence>
<dbReference type="RefSeq" id="WP_091235324.1">
    <property type="nucleotide sequence ID" value="NZ_FMKA01000019.1"/>
</dbReference>
<dbReference type="EMBL" id="FMKA01000019">
    <property type="protein sequence ID" value="SCP98363.1"/>
    <property type="molecule type" value="Genomic_DNA"/>
</dbReference>
<organism evidence="3 4">
    <name type="scientific">Anaerobium acetethylicum</name>
    <dbReference type="NCBI Taxonomy" id="1619234"/>
    <lineage>
        <taxon>Bacteria</taxon>
        <taxon>Bacillati</taxon>
        <taxon>Bacillota</taxon>
        <taxon>Clostridia</taxon>
        <taxon>Lachnospirales</taxon>
        <taxon>Lachnospiraceae</taxon>
        <taxon>Anaerobium</taxon>
    </lineage>
</organism>
<dbReference type="SUPFAM" id="SSF56563">
    <property type="entry name" value="Major capsid protein gp5"/>
    <property type="match status" value="1"/>
</dbReference>
<name>A0A1D3TVZ9_9FIRM</name>
<dbReference type="Proteomes" id="UP000199315">
    <property type="component" value="Unassembled WGS sequence"/>
</dbReference>
<evidence type="ECO:0000313" key="4">
    <source>
        <dbReference type="Proteomes" id="UP000199315"/>
    </source>
</evidence>
<evidence type="ECO:0000259" key="2">
    <source>
        <dbReference type="Pfam" id="PF05065"/>
    </source>
</evidence>
<dbReference type="AlphaFoldDB" id="A0A1D3TVZ9"/>
<gene>
    <name evidence="3" type="ORF">SAMN05421730_101965</name>
</gene>
<comment type="subcellular location">
    <subcellularLocation>
        <location evidence="1">Virion</location>
    </subcellularLocation>
</comment>